<dbReference type="Proteomes" id="UP001208567">
    <property type="component" value="Unassembled WGS sequence"/>
</dbReference>
<evidence type="ECO:0000256" key="3">
    <source>
        <dbReference type="ARBA" id="ARBA00023163"/>
    </source>
</evidence>
<evidence type="ECO:0000313" key="6">
    <source>
        <dbReference type="Proteomes" id="UP001208567"/>
    </source>
</evidence>
<evidence type="ECO:0000313" key="5">
    <source>
        <dbReference type="EMBL" id="GLC28893.1"/>
    </source>
</evidence>
<dbReference type="SUPFAM" id="SSF46785">
    <property type="entry name" value="Winged helix' DNA-binding domain"/>
    <property type="match status" value="1"/>
</dbReference>
<evidence type="ECO:0000256" key="1">
    <source>
        <dbReference type="ARBA" id="ARBA00023015"/>
    </source>
</evidence>
<sequence length="154" mass="17933">MKKERPSLIKFTNTLYRVTQCYTDEALKKYELSNGTYPFLMRLSYKEGISQNQISRELGVDKAMSARSINKLIELGYVIKEQDENDSRAYKLYLTDKAKAAIPEIKDIIFNWIDIITADFDENEKDEIVRLSEKALKNAIRFKQGKCRKDDGCE</sequence>
<feature type="domain" description="HTH marR-type" evidence="4">
    <location>
        <begin position="8"/>
        <end position="137"/>
    </location>
</feature>
<protein>
    <submittedName>
        <fullName evidence="5">MarR family transcriptional regulator</fullName>
    </submittedName>
</protein>
<evidence type="ECO:0000259" key="4">
    <source>
        <dbReference type="PROSITE" id="PS50995"/>
    </source>
</evidence>
<dbReference type="PANTHER" id="PTHR42756:SF2">
    <property type="entry name" value="MARR FAMILY REGULATORY PROTEIN"/>
    <property type="match status" value="1"/>
</dbReference>
<keyword evidence="3" id="KW-0804">Transcription</keyword>
<name>A0ABQ5N135_9CLOT</name>
<proteinExistence type="predicted"/>
<dbReference type="PRINTS" id="PR00598">
    <property type="entry name" value="HTHMARR"/>
</dbReference>
<dbReference type="Gene3D" id="1.10.10.10">
    <property type="entry name" value="Winged helix-like DNA-binding domain superfamily/Winged helix DNA-binding domain"/>
    <property type="match status" value="1"/>
</dbReference>
<dbReference type="PANTHER" id="PTHR42756">
    <property type="entry name" value="TRANSCRIPTIONAL REGULATOR, MARR"/>
    <property type="match status" value="1"/>
</dbReference>
<comment type="caution">
    <text evidence="5">The sequence shown here is derived from an EMBL/GenBank/DDBJ whole genome shotgun (WGS) entry which is preliminary data.</text>
</comment>
<keyword evidence="2" id="KW-0238">DNA-binding</keyword>
<dbReference type="EMBL" id="BRXR01000001">
    <property type="protein sequence ID" value="GLC28893.1"/>
    <property type="molecule type" value="Genomic_DNA"/>
</dbReference>
<dbReference type="InterPro" id="IPR036390">
    <property type="entry name" value="WH_DNA-bd_sf"/>
</dbReference>
<gene>
    <name evidence="5" type="ORF">bsdE14_03030</name>
</gene>
<organism evidence="5 6">
    <name type="scientific">Clostridium omnivorum</name>
    <dbReference type="NCBI Taxonomy" id="1604902"/>
    <lineage>
        <taxon>Bacteria</taxon>
        <taxon>Bacillati</taxon>
        <taxon>Bacillota</taxon>
        <taxon>Clostridia</taxon>
        <taxon>Eubacteriales</taxon>
        <taxon>Clostridiaceae</taxon>
        <taxon>Clostridium</taxon>
    </lineage>
</organism>
<dbReference type="InterPro" id="IPR000835">
    <property type="entry name" value="HTH_MarR-typ"/>
</dbReference>
<dbReference type="Pfam" id="PF12802">
    <property type="entry name" value="MarR_2"/>
    <property type="match status" value="1"/>
</dbReference>
<dbReference type="PROSITE" id="PS50995">
    <property type="entry name" value="HTH_MARR_2"/>
    <property type="match status" value="1"/>
</dbReference>
<evidence type="ECO:0000256" key="2">
    <source>
        <dbReference type="ARBA" id="ARBA00023125"/>
    </source>
</evidence>
<keyword evidence="6" id="KW-1185">Reference proteome</keyword>
<dbReference type="RefSeq" id="WP_264848164.1">
    <property type="nucleotide sequence ID" value="NZ_BRXR01000001.1"/>
</dbReference>
<reference evidence="5 6" key="1">
    <citation type="journal article" date="2024" name="Int. J. Syst. Evol. Microbiol.">
        <title>Clostridium omnivorum sp. nov., isolated from anoxic soil under the treatment of reductive soil disinfestation.</title>
        <authorList>
            <person name="Ueki A."/>
            <person name="Tonouchi A."/>
            <person name="Kaku N."/>
            <person name="Honma S."/>
            <person name="Ueki K."/>
        </authorList>
    </citation>
    <scope>NUCLEOTIDE SEQUENCE [LARGE SCALE GENOMIC DNA]</scope>
    <source>
        <strain evidence="5 6">E14</strain>
    </source>
</reference>
<dbReference type="SMART" id="SM00347">
    <property type="entry name" value="HTH_MARR"/>
    <property type="match status" value="1"/>
</dbReference>
<keyword evidence="1" id="KW-0805">Transcription regulation</keyword>
<accession>A0ABQ5N135</accession>
<dbReference type="InterPro" id="IPR036388">
    <property type="entry name" value="WH-like_DNA-bd_sf"/>
</dbReference>